<protein>
    <submittedName>
        <fullName evidence="2">Uncharacterized protein</fullName>
    </submittedName>
</protein>
<feature type="signal peptide" evidence="1">
    <location>
        <begin position="1"/>
        <end position="23"/>
    </location>
</feature>
<dbReference type="Proteomes" id="UP001549184">
    <property type="component" value="Unassembled WGS sequence"/>
</dbReference>
<reference evidence="2 3" key="1">
    <citation type="submission" date="2024-06" db="EMBL/GenBank/DDBJ databases">
        <title>Sorghum-associated microbial communities from plants grown in Nebraska, USA.</title>
        <authorList>
            <person name="Schachtman D."/>
        </authorList>
    </citation>
    <scope>NUCLEOTIDE SEQUENCE [LARGE SCALE GENOMIC DNA]</scope>
    <source>
        <strain evidence="2 3">1073</strain>
    </source>
</reference>
<evidence type="ECO:0000256" key="1">
    <source>
        <dbReference type="SAM" id="SignalP"/>
    </source>
</evidence>
<sequence length="155" mass="16097">MKQRMLSTAACVLAAMLAAPVWAQQGAAANPADSYREPLNVLAKSQDPTSPSTPPASLPVFAPQPSAGQRLSQNALTFAARSAVVVAAQKKGVYTAVPSPSYQPYRPGTSVPEPATTEHLCPPLGTPNLPDVCRDRGAVVTMNRNGLVSSTGTPF</sequence>
<proteinExistence type="predicted"/>
<dbReference type="EMBL" id="JBEPMU010000005">
    <property type="protein sequence ID" value="MET3653536.1"/>
    <property type="molecule type" value="Genomic_DNA"/>
</dbReference>
<gene>
    <name evidence="2" type="ORF">ABIC75_003273</name>
</gene>
<feature type="chain" id="PRO_5045295675" evidence="1">
    <location>
        <begin position="24"/>
        <end position="155"/>
    </location>
</feature>
<organism evidence="2 3">
    <name type="scientific">Dyella japonica</name>
    <dbReference type="NCBI Taxonomy" id="231455"/>
    <lineage>
        <taxon>Bacteria</taxon>
        <taxon>Pseudomonadati</taxon>
        <taxon>Pseudomonadota</taxon>
        <taxon>Gammaproteobacteria</taxon>
        <taxon>Lysobacterales</taxon>
        <taxon>Rhodanobacteraceae</taxon>
        <taxon>Dyella</taxon>
    </lineage>
</organism>
<evidence type="ECO:0000313" key="2">
    <source>
        <dbReference type="EMBL" id="MET3653536.1"/>
    </source>
</evidence>
<dbReference type="RefSeq" id="WP_354014925.1">
    <property type="nucleotide sequence ID" value="NZ_JBEPMU010000005.1"/>
</dbReference>
<name>A0ABV2JXH6_9GAMM</name>
<keyword evidence="3" id="KW-1185">Reference proteome</keyword>
<evidence type="ECO:0000313" key="3">
    <source>
        <dbReference type="Proteomes" id="UP001549184"/>
    </source>
</evidence>
<comment type="caution">
    <text evidence="2">The sequence shown here is derived from an EMBL/GenBank/DDBJ whole genome shotgun (WGS) entry which is preliminary data.</text>
</comment>
<accession>A0ABV2JXH6</accession>
<keyword evidence="1" id="KW-0732">Signal</keyword>